<sequence>MARRTVRTAADHVPDSTDVAELRAAAQTCQGCDLYRDATQTVFGAGDPRARVMLVGEQPGDVEDRQGEPFVGPAGGVLERALADADLDRRHAYVTNAVKHFKFIPAERDKRRLHKTPGRTEIVACRPWLVAELAAVRPPVLVCLGATAAKAVFGPEFRVSRQRGQVLPPPADLAGLADLATTDDRESPADNSSARSGPAVVATIHPSAVLRAHDRDDMYVGLVDDLRVVARELG</sequence>
<keyword evidence="4" id="KW-0479">Metal-binding</keyword>
<dbReference type="GO" id="GO:0016779">
    <property type="term" value="F:nucleotidyltransferase activity"/>
    <property type="evidence" value="ECO:0007669"/>
    <property type="project" value="UniProtKB-KW"/>
</dbReference>
<evidence type="ECO:0000256" key="5">
    <source>
        <dbReference type="ARBA" id="ARBA00022763"/>
    </source>
</evidence>
<keyword evidence="5" id="KW-0227">DNA damage</keyword>
<organism evidence="11 12">
    <name type="scientific">Actinopolymorpha rutila</name>
    <dbReference type="NCBI Taxonomy" id="446787"/>
    <lineage>
        <taxon>Bacteria</taxon>
        <taxon>Bacillati</taxon>
        <taxon>Actinomycetota</taxon>
        <taxon>Actinomycetes</taxon>
        <taxon>Propionibacteriales</taxon>
        <taxon>Actinopolymorphaceae</taxon>
        <taxon>Actinopolymorpha</taxon>
    </lineage>
</organism>
<evidence type="ECO:0000313" key="11">
    <source>
        <dbReference type="EMBL" id="NYH89745.1"/>
    </source>
</evidence>
<dbReference type="CDD" id="cd10030">
    <property type="entry name" value="UDG-F4_TTUDGA_SPO1dp_like"/>
    <property type="match status" value="1"/>
</dbReference>
<keyword evidence="7" id="KW-0408">Iron</keyword>
<dbReference type="GO" id="GO:0046872">
    <property type="term" value="F:metal ion binding"/>
    <property type="evidence" value="ECO:0007669"/>
    <property type="project" value="UniProtKB-KW"/>
</dbReference>
<dbReference type="SMART" id="SM00986">
    <property type="entry name" value="UDG"/>
    <property type="match status" value="1"/>
</dbReference>
<dbReference type="GO" id="GO:0097506">
    <property type="term" value="F:deaminated base DNA N-glycosylase activity"/>
    <property type="evidence" value="ECO:0007669"/>
    <property type="project" value="UniProtKB-ARBA"/>
</dbReference>
<accession>A0A852ZC34</accession>
<dbReference type="PANTHER" id="PTHR33693:SF9">
    <property type="entry name" value="TYPE-4 URACIL-DNA GLYCOSYLASE"/>
    <property type="match status" value="1"/>
</dbReference>
<evidence type="ECO:0000256" key="2">
    <source>
        <dbReference type="ARBA" id="ARBA00019403"/>
    </source>
</evidence>
<dbReference type="EMBL" id="JACBZH010000001">
    <property type="protein sequence ID" value="NYH89745.1"/>
    <property type="molecule type" value="Genomic_DNA"/>
</dbReference>
<dbReference type="NCBIfam" id="TIGR03914">
    <property type="entry name" value="UDG_fam_dom"/>
    <property type="match status" value="1"/>
</dbReference>
<dbReference type="InterPro" id="IPR005273">
    <property type="entry name" value="Ura-DNA_glyco_family4"/>
</dbReference>
<evidence type="ECO:0000313" key="12">
    <source>
        <dbReference type="Proteomes" id="UP000579605"/>
    </source>
</evidence>
<evidence type="ECO:0000259" key="10">
    <source>
        <dbReference type="SMART" id="SM00986"/>
    </source>
</evidence>
<evidence type="ECO:0000256" key="3">
    <source>
        <dbReference type="ARBA" id="ARBA00022485"/>
    </source>
</evidence>
<gene>
    <name evidence="11" type="ORF">F4554_002383</name>
</gene>
<keyword evidence="12" id="KW-1185">Reference proteome</keyword>
<dbReference type="InterPro" id="IPR005122">
    <property type="entry name" value="Uracil-DNA_glycosylase-like"/>
</dbReference>
<comment type="similarity">
    <text evidence="1">Belongs to the uracil-DNA glycosylase (UDG) superfamily. Type 4 (UDGa) family.</text>
</comment>
<evidence type="ECO:0000256" key="1">
    <source>
        <dbReference type="ARBA" id="ARBA00006521"/>
    </source>
</evidence>
<protein>
    <recommendedName>
        <fullName evidence="2">Type-4 uracil-DNA glycosylase</fullName>
    </recommendedName>
</protein>
<dbReference type="PANTHER" id="PTHR33693">
    <property type="entry name" value="TYPE-5 URACIL-DNA GLYCOSYLASE"/>
    <property type="match status" value="1"/>
</dbReference>
<dbReference type="GO" id="GO:0006281">
    <property type="term" value="P:DNA repair"/>
    <property type="evidence" value="ECO:0007669"/>
    <property type="project" value="UniProtKB-KW"/>
</dbReference>
<keyword evidence="8" id="KW-0411">Iron-sulfur</keyword>
<evidence type="ECO:0000256" key="8">
    <source>
        <dbReference type="ARBA" id="ARBA00023014"/>
    </source>
</evidence>
<dbReference type="GO" id="GO:0051539">
    <property type="term" value="F:4 iron, 4 sulfur cluster binding"/>
    <property type="evidence" value="ECO:0007669"/>
    <property type="project" value="UniProtKB-KW"/>
</dbReference>
<evidence type="ECO:0000256" key="7">
    <source>
        <dbReference type="ARBA" id="ARBA00023004"/>
    </source>
</evidence>
<dbReference type="InterPro" id="IPR036895">
    <property type="entry name" value="Uracil-DNA_glycosylase-like_sf"/>
</dbReference>
<keyword evidence="9" id="KW-0234">DNA repair</keyword>
<dbReference type="SUPFAM" id="SSF52141">
    <property type="entry name" value="Uracil-DNA glycosylase-like"/>
    <property type="match status" value="1"/>
</dbReference>
<reference evidence="11 12" key="1">
    <citation type="submission" date="2020-07" db="EMBL/GenBank/DDBJ databases">
        <title>Sequencing the genomes of 1000 actinobacteria strains.</title>
        <authorList>
            <person name="Klenk H.-P."/>
        </authorList>
    </citation>
    <scope>NUCLEOTIDE SEQUENCE [LARGE SCALE GENOMIC DNA]</scope>
    <source>
        <strain evidence="11 12">DSM 18448</strain>
    </source>
</reference>
<dbReference type="AlphaFoldDB" id="A0A852ZC34"/>
<dbReference type="InterPro" id="IPR051536">
    <property type="entry name" value="UDG_Type-4/5"/>
</dbReference>
<name>A0A852ZC34_9ACTN</name>
<keyword evidence="11" id="KW-0808">Transferase</keyword>
<dbReference type="RefSeq" id="WP_179787418.1">
    <property type="nucleotide sequence ID" value="NZ_BAAARR010000010.1"/>
</dbReference>
<proteinExistence type="inferred from homology"/>
<dbReference type="SMART" id="SM00987">
    <property type="entry name" value="UreE_C"/>
    <property type="match status" value="1"/>
</dbReference>
<dbReference type="Gene3D" id="3.40.470.10">
    <property type="entry name" value="Uracil-DNA glycosylase-like domain"/>
    <property type="match status" value="1"/>
</dbReference>
<comment type="caution">
    <text evidence="11">The sequence shown here is derived from an EMBL/GenBank/DDBJ whole genome shotgun (WGS) entry which is preliminary data.</text>
</comment>
<evidence type="ECO:0000256" key="6">
    <source>
        <dbReference type="ARBA" id="ARBA00022801"/>
    </source>
</evidence>
<keyword evidence="6" id="KW-0378">Hydrolase</keyword>
<feature type="domain" description="Uracil-DNA glycosylase-like" evidence="10">
    <location>
        <begin position="43"/>
        <end position="227"/>
    </location>
</feature>
<evidence type="ECO:0000256" key="4">
    <source>
        <dbReference type="ARBA" id="ARBA00022723"/>
    </source>
</evidence>
<keyword evidence="3" id="KW-0004">4Fe-4S</keyword>
<dbReference type="Proteomes" id="UP000579605">
    <property type="component" value="Unassembled WGS sequence"/>
</dbReference>
<evidence type="ECO:0000256" key="9">
    <source>
        <dbReference type="ARBA" id="ARBA00023204"/>
    </source>
</evidence>
<keyword evidence="11" id="KW-0548">Nucleotidyltransferase</keyword>
<dbReference type="Pfam" id="PF03167">
    <property type="entry name" value="UDG"/>
    <property type="match status" value="1"/>
</dbReference>